<accession>A0AA96X1T4</accession>
<evidence type="ECO:0000313" key="2">
    <source>
        <dbReference type="EMBL" id="WNZ48289.1"/>
    </source>
</evidence>
<evidence type="ECO:0000259" key="1">
    <source>
        <dbReference type="Pfam" id="PF00582"/>
    </source>
</evidence>
<dbReference type="CDD" id="cd00293">
    <property type="entry name" value="USP-like"/>
    <property type="match status" value="1"/>
</dbReference>
<dbReference type="Gene3D" id="3.40.50.620">
    <property type="entry name" value="HUPs"/>
    <property type="match status" value="1"/>
</dbReference>
<dbReference type="Pfam" id="PF00582">
    <property type="entry name" value="Usp"/>
    <property type="match status" value="1"/>
</dbReference>
<dbReference type="InterPro" id="IPR014729">
    <property type="entry name" value="Rossmann-like_a/b/a_fold"/>
</dbReference>
<dbReference type="EMBL" id="CP130144">
    <property type="protein sequence ID" value="WNZ48289.1"/>
    <property type="molecule type" value="Genomic_DNA"/>
</dbReference>
<dbReference type="AlphaFoldDB" id="A0AA96X1T4"/>
<reference evidence="2" key="1">
    <citation type="journal article" date="2023" name="Plants (Basel)">
        <title>Genomic Analysis of Leptolyngbya boryana CZ1 Reveals Efficient Carbon Fixation Modules.</title>
        <authorList>
            <person name="Bai X."/>
            <person name="Wang H."/>
            <person name="Cheng W."/>
            <person name="Wang J."/>
            <person name="Ma M."/>
            <person name="Hu H."/>
            <person name="Song Z."/>
            <person name="Ma H."/>
            <person name="Fan Y."/>
            <person name="Du C."/>
            <person name="Xu J."/>
        </authorList>
    </citation>
    <scope>NUCLEOTIDE SEQUENCE</scope>
    <source>
        <strain evidence="2">CZ1</strain>
    </source>
</reference>
<gene>
    <name evidence="2" type="ORF">Q2T42_10665</name>
</gene>
<dbReference type="RefSeq" id="WP_197693233.1">
    <property type="nucleotide sequence ID" value="NZ_CP130144.1"/>
</dbReference>
<feature type="domain" description="UspA" evidence="1">
    <location>
        <begin position="39"/>
        <end position="178"/>
    </location>
</feature>
<organism evidence="2">
    <name type="scientific">Leptolyngbya boryana CZ1</name>
    <dbReference type="NCBI Taxonomy" id="3060204"/>
    <lineage>
        <taxon>Bacteria</taxon>
        <taxon>Bacillati</taxon>
        <taxon>Cyanobacteriota</taxon>
        <taxon>Cyanophyceae</taxon>
        <taxon>Leptolyngbyales</taxon>
        <taxon>Leptolyngbyaceae</taxon>
        <taxon>Leptolyngbya group</taxon>
        <taxon>Leptolyngbya</taxon>
    </lineage>
</organism>
<sequence>MNIHSMLVRLQGTLGRTDLVQKMLLMAGTSHAEEPEINLVVGYSHSPSSQTALDLTLWIAHQTRLATGKQVTVQVVYVIDDGVMNRIPVFNSTSKRSKKEAGNEWQTSRTAIAELETMASPQFGMAELFEQADRILWNARCMAEEWRGSLKTHLRFGRVAKELKEVVEAEKASLLILGCDTGDHPLVRQLGVQFPCPVLGIPSVLED</sequence>
<dbReference type="SUPFAM" id="SSF52402">
    <property type="entry name" value="Adenine nucleotide alpha hydrolases-like"/>
    <property type="match status" value="1"/>
</dbReference>
<proteinExistence type="predicted"/>
<name>A0AA96X1T4_LEPBY</name>
<dbReference type="InterPro" id="IPR006016">
    <property type="entry name" value="UspA"/>
</dbReference>
<protein>
    <submittedName>
        <fullName evidence="2">Universal stress protein</fullName>
    </submittedName>
</protein>
<reference evidence="2" key="2">
    <citation type="submission" date="2023-07" db="EMBL/GenBank/DDBJ databases">
        <authorList>
            <person name="Bai X.-H."/>
            <person name="Wang H.-H."/>
            <person name="Wang J."/>
            <person name="Ma M.-Y."/>
            <person name="Hu H.-H."/>
            <person name="Song Z.-L."/>
            <person name="Ma H.-G."/>
            <person name="Fan Y."/>
            <person name="Du C.-Y."/>
            <person name="Xu J.-C."/>
        </authorList>
    </citation>
    <scope>NUCLEOTIDE SEQUENCE</scope>
    <source>
        <strain evidence="2">CZ1</strain>
    </source>
</reference>